<evidence type="ECO:0000313" key="3">
    <source>
        <dbReference type="Proteomes" id="UP000827138"/>
    </source>
</evidence>
<dbReference type="SMART" id="SM00530">
    <property type="entry name" value="HTH_XRE"/>
    <property type="match status" value="1"/>
</dbReference>
<dbReference type="PROSITE" id="PS50943">
    <property type="entry name" value="HTH_CROC1"/>
    <property type="match status" value="1"/>
</dbReference>
<dbReference type="Proteomes" id="UP000827138">
    <property type="component" value="Chromosome"/>
</dbReference>
<feature type="domain" description="HTH cro/C1-type" evidence="1">
    <location>
        <begin position="7"/>
        <end position="61"/>
    </location>
</feature>
<keyword evidence="3" id="KW-1185">Reference proteome</keyword>
<protein>
    <submittedName>
        <fullName evidence="2">Helix-turn-helix domain-containing protein</fullName>
    </submittedName>
</protein>
<dbReference type="InterPro" id="IPR043917">
    <property type="entry name" value="DUF5753"/>
</dbReference>
<reference evidence="2 3" key="1">
    <citation type="submission" date="2021-08" db="EMBL/GenBank/DDBJ databases">
        <authorList>
            <person name="Ping M."/>
        </authorList>
    </citation>
    <scope>NUCLEOTIDE SEQUENCE [LARGE SCALE GENOMIC DNA]</scope>
    <source>
        <strain evidence="2 3">MG28</strain>
    </source>
</reference>
<dbReference type="SUPFAM" id="SSF47413">
    <property type="entry name" value="lambda repressor-like DNA-binding domains"/>
    <property type="match status" value="1"/>
</dbReference>
<proteinExistence type="predicted"/>
<dbReference type="EMBL" id="CP080647">
    <property type="protein sequence ID" value="QYX83249.1"/>
    <property type="molecule type" value="Genomic_DNA"/>
</dbReference>
<dbReference type="InterPro" id="IPR010982">
    <property type="entry name" value="Lambda_DNA-bd_dom_sf"/>
</dbReference>
<evidence type="ECO:0000259" key="1">
    <source>
        <dbReference type="PROSITE" id="PS50943"/>
    </source>
</evidence>
<dbReference type="Pfam" id="PF19054">
    <property type="entry name" value="DUF5753"/>
    <property type="match status" value="1"/>
</dbReference>
<dbReference type="Gene3D" id="1.10.260.40">
    <property type="entry name" value="lambda repressor-like DNA-binding domains"/>
    <property type="match status" value="1"/>
</dbReference>
<accession>A0ABX8Y5N2</accession>
<gene>
    <name evidence="2" type="ORF">K1J60_28445</name>
</gene>
<organism evidence="2 3">
    <name type="scientific">Streptomyces akebiae</name>
    <dbReference type="NCBI Taxonomy" id="2865673"/>
    <lineage>
        <taxon>Bacteria</taxon>
        <taxon>Bacillati</taxon>
        <taxon>Actinomycetota</taxon>
        <taxon>Actinomycetes</taxon>
        <taxon>Kitasatosporales</taxon>
        <taxon>Streptomycetaceae</taxon>
        <taxon>Streptomyces</taxon>
    </lineage>
</organism>
<dbReference type="CDD" id="cd00093">
    <property type="entry name" value="HTH_XRE"/>
    <property type="match status" value="1"/>
</dbReference>
<sequence length="272" mass="30717">MRLATELRRLRDAAGLSATEAAARLGVGRVQLSHIESALTGVSERRLRHLASHYACTDEEFIEALVKMATERTRGWWEEYRDLLPASFLDLAELEHHSRFQHNLAILYAPGLLQTEAYARAVYATRIPELTEEELELRVRHRMARRAILEGPSPIRLDAVIHEAAFRIMVGTRATARGQLTHLLEVSEAEHIGVRVVPFDMEGFSWASSSMTYVGGSVTRLDTVIRDGPTGALHIDAEDQLATYRARFRQVSARALDPEQSHEFIRRLAKEL</sequence>
<dbReference type="InterPro" id="IPR001387">
    <property type="entry name" value="Cro/C1-type_HTH"/>
</dbReference>
<evidence type="ECO:0000313" key="2">
    <source>
        <dbReference type="EMBL" id="QYX83249.1"/>
    </source>
</evidence>
<dbReference type="Pfam" id="PF13560">
    <property type="entry name" value="HTH_31"/>
    <property type="match status" value="1"/>
</dbReference>
<name>A0ABX8Y5N2_9ACTN</name>